<organism evidence="2 3">
    <name type="scientific">Xanthomonas translucens pv. translucens DSM 18974</name>
    <dbReference type="NCBI Taxonomy" id="1261556"/>
    <lineage>
        <taxon>Bacteria</taxon>
        <taxon>Pseudomonadati</taxon>
        <taxon>Pseudomonadota</taxon>
        <taxon>Gammaproteobacteria</taxon>
        <taxon>Lysobacterales</taxon>
        <taxon>Lysobacteraceae</taxon>
        <taxon>Xanthomonas</taxon>
        <taxon>Xanthomonas translucens group</taxon>
    </lineage>
</organism>
<gene>
    <name evidence="2" type="ORF">BN444_02000</name>
</gene>
<accession>A0A1C3TKI9</accession>
<dbReference type="RefSeq" id="WP_003477241.1">
    <property type="nucleotide sequence ID" value="NZ_LT604072.1"/>
</dbReference>
<protein>
    <submittedName>
        <fullName evidence="2">Conserved hypothetical membrane protein</fullName>
    </submittedName>
</protein>
<reference evidence="3" key="1">
    <citation type="submission" date="2016-07" db="EMBL/GenBank/DDBJ databases">
        <authorList>
            <person name="Jaenicke Sebastian"/>
        </authorList>
    </citation>
    <scope>NUCLEOTIDE SEQUENCE [LARGE SCALE GENOMIC DNA]</scope>
</reference>
<evidence type="ECO:0000313" key="3">
    <source>
        <dbReference type="Proteomes" id="UP000093071"/>
    </source>
</evidence>
<evidence type="ECO:0000313" key="2">
    <source>
        <dbReference type="EMBL" id="SCB03735.1"/>
    </source>
</evidence>
<proteinExistence type="predicted"/>
<feature type="transmembrane region" description="Helical" evidence="1">
    <location>
        <begin position="143"/>
        <end position="163"/>
    </location>
</feature>
<keyword evidence="1" id="KW-0812">Transmembrane</keyword>
<dbReference type="PATRIC" id="fig|1261556.5.peg.991"/>
<sequence length="171" mass="18111">MNRTQPSPAIAEALARGEIIKAIKLLRAQSGMDLGSAQRQVDAWLRAGAAQTVAEMLERHAGASQTSVAASTGAQADRLPPAAVLALGQGHLLQAIELTRAQHPGMPLREAKALVERYRDRHAPRAGTLPTVAGGDRPGAWRWGMLVLVLVLVLVAAVAFWWLRGGCCGSD</sequence>
<evidence type="ECO:0000256" key="1">
    <source>
        <dbReference type="SAM" id="Phobius"/>
    </source>
</evidence>
<dbReference type="EMBL" id="LT604072">
    <property type="protein sequence ID" value="SCB03735.1"/>
    <property type="molecule type" value="Genomic_DNA"/>
</dbReference>
<name>A0A1C3TKI9_XANCT</name>
<keyword evidence="1" id="KW-1133">Transmembrane helix</keyword>
<dbReference type="Proteomes" id="UP000093071">
    <property type="component" value="Chromosome I"/>
</dbReference>
<keyword evidence="1" id="KW-0472">Membrane</keyword>
<dbReference type="AlphaFoldDB" id="A0A1C3TKI9"/>